<name>A0ABX5VI09_9BURK</name>
<evidence type="ECO:0000313" key="2">
    <source>
        <dbReference type="EMBL" id="QDA55569.1"/>
    </source>
</evidence>
<keyword evidence="3" id="KW-1185">Reference proteome</keyword>
<sequence length="89" mass="9638">MDIKSKTLKLAQTYTAINNARSILDGLEEQTSNYASGDSFDLALFAKRSLSLKKAQEVILTSFIESVLDEKGEGGPKVKSSSLVDRAPT</sequence>
<feature type="region of interest" description="Disordered" evidence="1">
    <location>
        <begin position="70"/>
        <end position="89"/>
    </location>
</feature>
<gene>
    <name evidence="2" type="ORF">FG381_11865</name>
</gene>
<reference evidence="3" key="1">
    <citation type="submission" date="2019-06" db="EMBL/GenBank/DDBJ databases">
        <authorList>
            <person name="Oh B.S."/>
        </authorList>
    </citation>
    <scope>NUCLEOTIDE SEQUENCE [LARGE SCALE GENOMIC DNA]</scope>
    <source>
        <strain evidence="3">KGMB03119</strain>
    </source>
</reference>
<organism evidence="2 3">
    <name type="scientific">Sutterella faecalis</name>
    <dbReference type="NCBI Taxonomy" id="2584944"/>
    <lineage>
        <taxon>Bacteria</taxon>
        <taxon>Pseudomonadati</taxon>
        <taxon>Pseudomonadota</taxon>
        <taxon>Betaproteobacteria</taxon>
        <taxon>Burkholderiales</taxon>
        <taxon>Sutterellaceae</taxon>
        <taxon>Sutterella</taxon>
    </lineage>
</organism>
<dbReference type="RefSeq" id="WP_139688977.1">
    <property type="nucleotide sequence ID" value="NZ_CP040882.1"/>
</dbReference>
<dbReference type="EMBL" id="CP040882">
    <property type="protein sequence ID" value="QDA55569.1"/>
    <property type="molecule type" value="Genomic_DNA"/>
</dbReference>
<evidence type="ECO:0000256" key="1">
    <source>
        <dbReference type="SAM" id="MobiDB-lite"/>
    </source>
</evidence>
<proteinExistence type="predicted"/>
<protein>
    <submittedName>
        <fullName evidence="2">Uncharacterized protein</fullName>
    </submittedName>
</protein>
<evidence type="ECO:0000313" key="3">
    <source>
        <dbReference type="Proteomes" id="UP000308889"/>
    </source>
</evidence>
<dbReference type="Proteomes" id="UP000308889">
    <property type="component" value="Chromosome"/>
</dbReference>
<accession>A0ABX5VI09</accession>